<organism evidence="2 3">
    <name type="scientific">Cytobacillus mangrovibacter</name>
    <dbReference type="NCBI Taxonomy" id="3299024"/>
    <lineage>
        <taxon>Bacteria</taxon>
        <taxon>Bacillati</taxon>
        <taxon>Bacillota</taxon>
        <taxon>Bacilli</taxon>
        <taxon>Bacillales</taxon>
        <taxon>Bacillaceae</taxon>
        <taxon>Cytobacillus</taxon>
    </lineage>
</organism>
<keyword evidence="1" id="KW-1133">Transmembrane helix</keyword>
<evidence type="ECO:0000313" key="3">
    <source>
        <dbReference type="Proteomes" id="UP001601058"/>
    </source>
</evidence>
<accession>A0ABW6K1V6</accession>
<keyword evidence="1" id="KW-0812">Transmembrane</keyword>
<comment type="caution">
    <text evidence="2">The sequence shown here is derived from an EMBL/GenBank/DDBJ whole genome shotgun (WGS) entry which is preliminary data.</text>
</comment>
<name>A0ABW6K1V6_9BACI</name>
<dbReference type="Proteomes" id="UP001601058">
    <property type="component" value="Unassembled WGS sequence"/>
</dbReference>
<evidence type="ECO:0008006" key="4">
    <source>
        <dbReference type="Google" id="ProtNLM"/>
    </source>
</evidence>
<proteinExistence type="predicted"/>
<protein>
    <recommendedName>
        <fullName evidence="4">MFS transporter</fullName>
    </recommendedName>
</protein>
<gene>
    <name evidence="2" type="ORF">ACFYKT_11165</name>
</gene>
<reference evidence="2 3" key="1">
    <citation type="submission" date="2024-08" db="EMBL/GenBank/DDBJ databases">
        <title>Two novel Cytobacillus novel species.</title>
        <authorList>
            <person name="Liu G."/>
        </authorList>
    </citation>
    <scope>NUCLEOTIDE SEQUENCE [LARGE SCALE GENOMIC DNA]</scope>
    <source>
        <strain evidence="2 3">FJAT-53684</strain>
    </source>
</reference>
<feature type="transmembrane region" description="Helical" evidence="1">
    <location>
        <begin position="31"/>
        <end position="47"/>
    </location>
</feature>
<evidence type="ECO:0000256" key="1">
    <source>
        <dbReference type="SAM" id="Phobius"/>
    </source>
</evidence>
<evidence type="ECO:0000313" key="2">
    <source>
        <dbReference type="EMBL" id="MFE8696893.1"/>
    </source>
</evidence>
<feature type="transmembrane region" description="Helical" evidence="1">
    <location>
        <begin position="6"/>
        <end position="24"/>
    </location>
</feature>
<sequence length="446" mass="51479">MNIYLLAFASLILVVPLVYFLPLGLTKKGKLLIIAVSFLLALIGLSGNAIFDWWQSVLLIFSLVVLSSYLLDKKMKHLILIDQEEGTKSSFDTPAHLEDLPDNVHMLDGIGQIDFEDEKIEDIAGVGEEEQIKEEIDNDELFVIDEYEKIIESSVDPHANLEIEEEIIEPLFNKNNDVEVDDKIEEIESIVELGYMSELEKLILDSSEESLPSINESEVEEEQNKLISINLEKEANEHDDEFLEILSEFESVKQEAASTIELLVDIPVAEEKELEEFNKENPVNEEGYIEILSQLDNTEDELTDKPLESTLDVKDVYEEIVVEESLIIVSQEPSDIDSINTTEKGEKNDLQRQMFQTLIAQVELAKKMLDANQYEQLLKECMHPKMPYFEYYTFASLLIKHYHSINKYAELKELLKSLKAKYREYPILLQEVQFLLTYYDKKFDEK</sequence>
<keyword evidence="3" id="KW-1185">Reference proteome</keyword>
<dbReference type="RefSeq" id="WP_389219454.1">
    <property type="nucleotide sequence ID" value="NZ_JBIACJ010000005.1"/>
</dbReference>
<keyword evidence="1" id="KW-0472">Membrane</keyword>
<dbReference type="EMBL" id="JBIACJ010000005">
    <property type="protein sequence ID" value="MFE8696893.1"/>
    <property type="molecule type" value="Genomic_DNA"/>
</dbReference>